<dbReference type="AlphaFoldDB" id="A0A158EKM5"/>
<sequence>MMESPRQPIRRMAGSDINEVSNVSDARAELLCFLVATVAASHSLTYEWRVDHLVESCRIWLRRNHLWVDWLARVRLGQLALKIAKRDLKSAGIAVRQSNVQALFTGDMQLNHSCTVIKKMLALCKEAL</sequence>
<proteinExistence type="predicted"/>
<reference evidence="1" key="1">
    <citation type="submission" date="2016-01" db="EMBL/GenBank/DDBJ databases">
        <authorList>
            <person name="Peeters C."/>
        </authorList>
    </citation>
    <scope>NUCLEOTIDE SEQUENCE</scope>
    <source>
        <strain evidence="1">LMG 29321</strain>
    </source>
</reference>
<organism evidence="1 2">
    <name type="scientific">Caballeronia calidae</name>
    <dbReference type="NCBI Taxonomy" id="1777139"/>
    <lineage>
        <taxon>Bacteria</taxon>
        <taxon>Pseudomonadati</taxon>
        <taxon>Pseudomonadota</taxon>
        <taxon>Betaproteobacteria</taxon>
        <taxon>Burkholderiales</taxon>
        <taxon>Burkholderiaceae</taxon>
        <taxon>Caballeronia</taxon>
    </lineage>
</organism>
<comment type="caution">
    <text evidence="1">The sequence shown here is derived from an EMBL/GenBank/DDBJ whole genome shotgun (WGS) entry which is preliminary data.</text>
</comment>
<accession>A0A158EKM5</accession>
<dbReference type="Proteomes" id="UP000071859">
    <property type="component" value="Unassembled WGS sequence"/>
</dbReference>
<protein>
    <submittedName>
        <fullName evidence="1">Uncharacterized protein</fullName>
    </submittedName>
</protein>
<gene>
    <name evidence="1" type="ORF">AWB78_08570</name>
</gene>
<keyword evidence="2" id="KW-1185">Reference proteome</keyword>
<evidence type="ECO:0000313" key="1">
    <source>
        <dbReference type="EMBL" id="SAL07405.1"/>
    </source>
</evidence>
<evidence type="ECO:0000313" key="2">
    <source>
        <dbReference type="Proteomes" id="UP000071859"/>
    </source>
</evidence>
<name>A0A158EKM5_9BURK</name>
<dbReference type="EMBL" id="FCOX02000215">
    <property type="protein sequence ID" value="SAL07405.1"/>
    <property type="molecule type" value="Genomic_DNA"/>
</dbReference>